<reference evidence="4" key="2">
    <citation type="submission" date="2021-01" db="EMBL/GenBank/DDBJ databases">
        <authorList>
            <person name="Schikora-Tamarit M.A."/>
        </authorList>
    </citation>
    <scope>NUCLEOTIDE SEQUENCE</scope>
    <source>
        <strain evidence="4">CBS6075</strain>
    </source>
</reference>
<comment type="caution">
    <text evidence="4">The sequence shown here is derived from an EMBL/GenBank/DDBJ whole genome shotgun (WGS) entry which is preliminary data.</text>
</comment>
<dbReference type="OrthoDB" id="2248014at2759"/>
<keyword evidence="2" id="KW-0812">Transmembrane</keyword>
<dbReference type="Pfam" id="PF00443">
    <property type="entry name" value="UCH"/>
    <property type="match status" value="1"/>
</dbReference>
<evidence type="ECO:0000256" key="1">
    <source>
        <dbReference type="SAM" id="MobiDB-lite"/>
    </source>
</evidence>
<feature type="region of interest" description="Disordered" evidence="1">
    <location>
        <begin position="384"/>
        <end position="431"/>
    </location>
</feature>
<dbReference type="GO" id="GO:0005829">
    <property type="term" value="C:cytosol"/>
    <property type="evidence" value="ECO:0007669"/>
    <property type="project" value="TreeGrafter"/>
</dbReference>
<protein>
    <recommendedName>
        <fullName evidence="3">USP domain-containing protein</fullName>
    </recommendedName>
</protein>
<reference evidence="4" key="1">
    <citation type="journal article" date="2021" name="Open Biol.">
        <title>Shared evolutionary footprints suggest mitochondrial oxidative damage underlies multiple complex I losses in fungi.</title>
        <authorList>
            <person name="Schikora-Tamarit M.A."/>
            <person name="Marcet-Houben M."/>
            <person name="Nosek J."/>
            <person name="Gabaldon T."/>
        </authorList>
    </citation>
    <scope>NUCLEOTIDE SEQUENCE</scope>
    <source>
        <strain evidence="4">CBS6075</strain>
    </source>
</reference>
<dbReference type="RefSeq" id="XP_046064299.1">
    <property type="nucleotide sequence ID" value="XM_046207725.1"/>
</dbReference>
<dbReference type="InterPro" id="IPR038765">
    <property type="entry name" value="Papain-like_cys_pep_sf"/>
</dbReference>
<feature type="domain" description="USP" evidence="3">
    <location>
        <begin position="69"/>
        <end position="527"/>
    </location>
</feature>
<dbReference type="SUPFAM" id="SSF54001">
    <property type="entry name" value="Cysteine proteinases"/>
    <property type="match status" value="1"/>
</dbReference>
<feature type="compositionally biased region" description="Acidic residues" evidence="1">
    <location>
        <begin position="405"/>
        <end position="429"/>
    </location>
</feature>
<dbReference type="Gene3D" id="3.90.70.10">
    <property type="entry name" value="Cysteine proteinases"/>
    <property type="match status" value="1"/>
</dbReference>
<dbReference type="InterPro" id="IPR028889">
    <property type="entry name" value="USP"/>
</dbReference>
<dbReference type="Proteomes" id="UP000769157">
    <property type="component" value="Unassembled WGS sequence"/>
</dbReference>
<dbReference type="GO" id="GO:0004843">
    <property type="term" value="F:cysteine-type deubiquitinase activity"/>
    <property type="evidence" value="ECO:0007669"/>
    <property type="project" value="InterPro"/>
</dbReference>
<evidence type="ECO:0000313" key="5">
    <source>
        <dbReference type="Proteomes" id="UP000769157"/>
    </source>
</evidence>
<dbReference type="InterPro" id="IPR001394">
    <property type="entry name" value="Peptidase_C19_UCH"/>
</dbReference>
<keyword evidence="2" id="KW-0472">Membrane</keyword>
<keyword evidence="5" id="KW-1185">Reference proteome</keyword>
<keyword evidence="2" id="KW-1133">Transmembrane helix</keyword>
<dbReference type="PROSITE" id="PS50235">
    <property type="entry name" value="USP_3"/>
    <property type="match status" value="1"/>
</dbReference>
<dbReference type="GO" id="GO:0005634">
    <property type="term" value="C:nucleus"/>
    <property type="evidence" value="ECO:0007669"/>
    <property type="project" value="TreeGrafter"/>
</dbReference>
<organism evidence="4 5">
    <name type="scientific">Ogataea philodendri</name>
    <dbReference type="NCBI Taxonomy" id="1378263"/>
    <lineage>
        <taxon>Eukaryota</taxon>
        <taxon>Fungi</taxon>
        <taxon>Dikarya</taxon>
        <taxon>Ascomycota</taxon>
        <taxon>Saccharomycotina</taxon>
        <taxon>Pichiomycetes</taxon>
        <taxon>Pichiales</taxon>
        <taxon>Pichiaceae</taxon>
        <taxon>Ogataea</taxon>
    </lineage>
</organism>
<dbReference type="PANTHER" id="PTHR24006:SF827">
    <property type="entry name" value="UBIQUITIN CARBOXYL-TERMINAL HYDROLASE 34"/>
    <property type="match status" value="1"/>
</dbReference>
<accession>A0A9P8PFF5</accession>
<dbReference type="PANTHER" id="PTHR24006">
    <property type="entry name" value="UBIQUITIN CARBOXYL-TERMINAL HYDROLASE"/>
    <property type="match status" value="1"/>
</dbReference>
<dbReference type="EMBL" id="JAEUBE010000084">
    <property type="protein sequence ID" value="KAH3670931.1"/>
    <property type="molecule type" value="Genomic_DNA"/>
</dbReference>
<evidence type="ECO:0000313" key="4">
    <source>
        <dbReference type="EMBL" id="KAH3670931.1"/>
    </source>
</evidence>
<dbReference type="InterPro" id="IPR050164">
    <property type="entry name" value="Peptidase_C19"/>
</dbReference>
<dbReference type="GO" id="GO:0016579">
    <property type="term" value="P:protein deubiquitination"/>
    <property type="evidence" value="ECO:0007669"/>
    <property type="project" value="InterPro"/>
</dbReference>
<name>A0A9P8PFF5_9ASCO</name>
<feature type="transmembrane region" description="Helical" evidence="2">
    <location>
        <begin position="34"/>
        <end position="55"/>
    </location>
</feature>
<dbReference type="GeneID" id="70232610"/>
<evidence type="ECO:0000259" key="3">
    <source>
        <dbReference type="PROSITE" id="PS50235"/>
    </source>
</evidence>
<proteinExistence type="predicted"/>
<dbReference type="AlphaFoldDB" id="A0A9P8PFF5"/>
<gene>
    <name evidence="4" type="ORF">OGAPHI_000642</name>
</gene>
<evidence type="ECO:0000256" key="2">
    <source>
        <dbReference type="SAM" id="Phobius"/>
    </source>
</evidence>
<sequence length="962" mass="109056">MVHPIDRLIQLYRKESVPTVVPTKSKLHYQSISLYLFVFSVGIYVLLPSLIPSAYPTTMFSKRPDRLTTGLINMTTDCFANCCLQALAALPGLNEYLNAMTEFRNAKQQEGVQLPAFTLHLALISMVSKLQETIYHSRVLSVWDFLHVIEKIYKSKISMSQHDAQELLQLILETLEREHHQLRKVAAGIPDFPFRSEVASQLRCMKCGRKSSTQYNPMMIVSLPVPQEASIDLESMLKGSENDIIDYYSCVRCKITHIINTVKEPDPIVKKLQHRLDQDLLINDDLEPELEEYIKNFPDIKSDSIKTTVHKETSIIDPPKLLTLHLSRSIYDTQARRNSCNVDFKEFLTLKVDTAEMDKYKVIKKEEEERSDDDPPQLRRAISSILEEKPGSEYLEDSGVHSDHEEEQENEELVSDEEELEDEDDDEDDVASRLAAQRISETTSDTLVNDDLKTIHYRLYAAVRHQGSHSLGHYECYRRKPVFYKNSVTGEYYQKFPKLDTEEATAGEGPAVDIRRQTSMSRLRSRVSSLVGATRPRSPSLVEPAPTSVIRDKKLASSVKQPFWRVNDSKVSECSVSDLLEDSRAVLPETSRVLGVHQLRVLRIGLFLGQVLGTRLLELGVGNLDQSVELFKLLAALVLLELGNRLRVLLHPFQVLGVVKHRLRHLHLEVSVLSVLRELVEVFLGNRIELDLVERSQQPWVTRVGLGSVRSQGKLVPQRQRSSNKLVATRRVHGVDTHVHSSDTNNSVRSEGSGRVVLGSQESVSWVQWHGTWCSQENVSQTQNQESGSIQHVLHGRSLDAVDLSNEVHVVRKLYHTALDRPLVGESNLGLISDQSFHQSFLADLGSIVFHQNRSHTLRHLDNSNGLVRVNHLNQLVHSVRQVEVHNVLTVFDQDVSVTSLSIGDNRSVRGAGWLVSGQNRVFWSSQSFLDDWSRTLEFLDGLVLGSLELNSRVKANRIELD</sequence>